<proteinExistence type="predicted"/>
<gene>
    <name evidence="3" type="ORF">N7Z68_09835</name>
</gene>
<organism evidence="3 4">
    <name type="scientific">Alkalihalobacterium chitinilyticum</name>
    <dbReference type="NCBI Taxonomy" id="2980103"/>
    <lineage>
        <taxon>Bacteria</taxon>
        <taxon>Bacillati</taxon>
        <taxon>Bacillota</taxon>
        <taxon>Bacilli</taxon>
        <taxon>Bacillales</taxon>
        <taxon>Bacillaceae</taxon>
        <taxon>Alkalihalobacterium</taxon>
    </lineage>
</organism>
<reference evidence="3" key="1">
    <citation type="submission" date="2024-05" db="EMBL/GenBank/DDBJ databases">
        <title>Alkalihalobacillus sp. strain MEB203 novel alkaliphilic bacterium from Lonar Lake, India.</title>
        <authorList>
            <person name="Joshi A."/>
            <person name="Thite S."/>
            <person name="Mengade P."/>
        </authorList>
    </citation>
    <scope>NUCLEOTIDE SEQUENCE</scope>
    <source>
        <strain evidence="3">MEB 203</strain>
    </source>
</reference>
<evidence type="ECO:0000313" key="4">
    <source>
        <dbReference type="Proteomes" id="UP001148125"/>
    </source>
</evidence>
<accession>A0ABT5VE12</accession>
<feature type="chain" id="PRO_5045722448" evidence="2">
    <location>
        <begin position="22"/>
        <end position="228"/>
    </location>
</feature>
<evidence type="ECO:0000256" key="1">
    <source>
        <dbReference type="SAM" id="MobiDB-lite"/>
    </source>
</evidence>
<dbReference type="Proteomes" id="UP001148125">
    <property type="component" value="Unassembled WGS sequence"/>
</dbReference>
<evidence type="ECO:0000313" key="3">
    <source>
        <dbReference type="EMBL" id="MDE5413688.1"/>
    </source>
</evidence>
<keyword evidence="2" id="KW-0732">Signal</keyword>
<sequence>MRKFKLLMICGLITSSLIACNNNDDVTETIEDAAANEEETLQQELPSEEDEEPIENEDTEMDELDEYEEENEGIDHHHELPFEWRGSYDLAEGTYTLKLNKNEHGDETMLIAFIMENSNIHDLDHHAAHLMEAAAEEVNEEQAFEAKHEYVYLLPLNEDETTFTFTITKSGLYALYLEHDAEEFDLEIFNENNEEITSENVSQFEGHNHGHDHDDHEHEHEDEHDHDH</sequence>
<feature type="compositionally biased region" description="Basic and acidic residues" evidence="1">
    <location>
        <begin position="206"/>
        <end position="228"/>
    </location>
</feature>
<feature type="signal peptide" evidence="2">
    <location>
        <begin position="1"/>
        <end position="21"/>
    </location>
</feature>
<keyword evidence="4" id="KW-1185">Reference proteome</keyword>
<dbReference type="RefSeq" id="WP_275118302.1">
    <property type="nucleotide sequence ID" value="NZ_JAOTPO010000005.1"/>
</dbReference>
<evidence type="ECO:0000256" key="2">
    <source>
        <dbReference type="SAM" id="SignalP"/>
    </source>
</evidence>
<dbReference type="PROSITE" id="PS51257">
    <property type="entry name" value="PROKAR_LIPOPROTEIN"/>
    <property type="match status" value="1"/>
</dbReference>
<protein>
    <submittedName>
        <fullName evidence="3">Uncharacterized protein</fullName>
    </submittedName>
</protein>
<name>A0ABT5VE12_9BACI</name>
<comment type="caution">
    <text evidence="3">The sequence shown here is derived from an EMBL/GenBank/DDBJ whole genome shotgun (WGS) entry which is preliminary data.</text>
</comment>
<feature type="region of interest" description="Disordered" evidence="1">
    <location>
        <begin position="36"/>
        <end position="58"/>
    </location>
</feature>
<dbReference type="EMBL" id="JAOTPO010000005">
    <property type="protein sequence ID" value="MDE5413688.1"/>
    <property type="molecule type" value="Genomic_DNA"/>
</dbReference>
<feature type="region of interest" description="Disordered" evidence="1">
    <location>
        <begin position="204"/>
        <end position="228"/>
    </location>
</feature>